<dbReference type="AlphaFoldDB" id="N1ZMG5"/>
<name>N1ZMG5_9FIRM</name>
<dbReference type="EMBL" id="AQFT01000190">
    <property type="protein sequence ID" value="EMZ18187.1"/>
    <property type="molecule type" value="Genomic_DNA"/>
</dbReference>
<evidence type="ECO:0000313" key="2">
    <source>
        <dbReference type="Proteomes" id="UP000012589"/>
    </source>
</evidence>
<accession>N1ZMG5</accession>
<evidence type="ECO:0000313" key="1">
    <source>
        <dbReference type="EMBL" id="EMZ18187.1"/>
    </source>
</evidence>
<reference evidence="1 2" key="1">
    <citation type="journal article" date="2014" name="Genome Announc.">
        <title>Draft genome sequences of the altered schaedler flora, a defined bacterial community from gnotobiotic mice.</title>
        <authorList>
            <person name="Wannemuehler M.J."/>
            <person name="Overstreet A.M."/>
            <person name="Ward D.V."/>
            <person name="Phillips G.J."/>
        </authorList>
    </citation>
    <scope>NUCLEOTIDE SEQUENCE [LARGE SCALE GENOMIC DNA]</scope>
    <source>
        <strain evidence="1 2">ASF492</strain>
    </source>
</reference>
<sequence>MQYFTQERLNFGKTFPLGGVRNNENSRALAAAARIRNEKFELE</sequence>
<gene>
    <name evidence="1" type="ORF">C823_05816</name>
</gene>
<organism evidence="1 2">
    <name type="scientific">Eubacterium plexicaudatum ASF492</name>
    <dbReference type="NCBI Taxonomy" id="1235802"/>
    <lineage>
        <taxon>Bacteria</taxon>
        <taxon>Bacillati</taxon>
        <taxon>Bacillota</taxon>
        <taxon>Clostridia</taxon>
        <taxon>Eubacteriales</taxon>
        <taxon>Eubacteriaceae</taxon>
        <taxon>Eubacterium</taxon>
    </lineage>
</organism>
<protein>
    <submittedName>
        <fullName evidence="1">Uncharacterized protein</fullName>
    </submittedName>
</protein>
<proteinExistence type="predicted"/>
<dbReference type="HOGENOM" id="CLU_3233761_0_0_9"/>
<comment type="caution">
    <text evidence="1">The sequence shown here is derived from an EMBL/GenBank/DDBJ whole genome shotgun (WGS) entry which is preliminary data.</text>
</comment>
<keyword evidence="2" id="KW-1185">Reference proteome</keyword>
<dbReference type="Proteomes" id="UP000012589">
    <property type="component" value="Unassembled WGS sequence"/>
</dbReference>